<dbReference type="SUPFAM" id="SSF56801">
    <property type="entry name" value="Acetyl-CoA synthetase-like"/>
    <property type="match status" value="1"/>
</dbReference>
<dbReference type="EMBL" id="JAPWTJ010001028">
    <property type="protein sequence ID" value="KAJ8974242.1"/>
    <property type="molecule type" value="Genomic_DNA"/>
</dbReference>
<sequence>MLMTHKAPVLVYHENVVLHVDVGDGQSKEEKTRVSPAARAVRRGNRRLTRNESRYHSGRGNCLTVPSNNSSNDTHLLLGPAMGSGSGRVSGASCCKSVFTLLLVSIYLPIQIIEIVKIRDDLNSFILHIRCDVFTQFSGVLEVRQEAVQQALAQAMQNRHKPSMPMPSKRTSVMARSPERDRHDSESSSDEDSIVNEETVESTPEREKARDRSTPQMFPPPPLSDTSSTGSPPPLHHRPRMPPPNNWDQRNRQEITNLSDVMQNFKPYSQPPDVTHNTAQDGRRAGADRVNRYASSASDDTMGTEFYEDDDIELEIAANPKDPNAPKPEGSCMSPAVGEQLIIPSGLPRSLEAAITRYGNATYKAPVATVLDPNGKLSTTLTFGKLLSRSHKVAYALLTKSFSKNGDTSLKSGDRVALVYPNNDPINFLCAFYGCLQAGIVPIGFLLGSCAVQVALTSEACLKGLPKTTSGEVIQFKGWPKLTWFVTEHLARTPKDWVPTPRLTDETSAYIEYSTDKDGSVMGVTITKAAVVQHCRMLTMACNYTEERTCVLNGMHVIYIPYALMKVNPASWMQMITKHKACVAVVKSRDLHWGLLATKDHKDINLSSLRMLLVADGANPWSLSSCDQFLSVFQSKGLKADAICPCASSSECLTVSVRRPGRGGVNATGRGVLSMQGLSYGVVRVDQENSLTSLTLQDCGQVMPGCVIVVVKMEGPAYLCKTDEVGEICVNSGATGAQYWGLQGLSNSTFKVQPLGTDGKTISDAEYIRSGLLGFLGPGGLVFVCGSRDGLMTVTGRKHNADDIIATVLAVEPMKFIYRGRIAVFSIRVLRDERICVIAEQRPDCSEEEKSEPNAPLKFAKRWGDKTAPLELASMDLQLENCKYLFHLNNFSNLQRLNHL</sequence>
<evidence type="ECO:0000259" key="2">
    <source>
        <dbReference type="Pfam" id="PF00501"/>
    </source>
</evidence>
<proteinExistence type="predicted"/>
<accession>A0ABQ9J9W6</accession>
<feature type="compositionally biased region" description="Basic and acidic residues" evidence="1">
    <location>
        <begin position="281"/>
        <end position="291"/>
    </location>
</feature>
<feature type="compositionally biased region" description="Basic and acidic residues" evidence="1">
    <location>
        <begin position="203"/>
        <end position="213"/>
    </location>
</feature>
<feature type="compositionally biased region" description="Basic and acidic residues" evidence="1">
    <location>
        <begin position="177"/>
        <end position="186"/>
    </location>
</feature>
<comment type="caution">
    <text evidence="3">The sequence shown here is derived from an EMBL/GenBank/DDBJ whole genome shotgun (WGS) entry which is preliminary data.</text>
</comment>
<name>A0ABQ9J9W6_9CUCU</name>
<dbReference type="Gene3D" id="3.40.50.12780">
    <property type="entry name" value="N-terminal domain of ligase-like"/>
    <property type="match status" value="1"/>
</dbReference>
<feature type="region of interest" description="Disordered" evidence="1">
    <location>
        <begin position="154"/>
        <end position="250"/>
    </location>
</feature>
<protein>
    <recommendedName>
        <fullName evidence="2">AMP-dependent synthetase/ligase domain-containing protein</fullName>
    </recommendedName>
</protein>
<keyword evidence="4" id="KW-1185">Reference proteome</keyword>
<dbReference type="PANTHER" id="PTHR22754">
    <property type="entry name" value="DISCO-INTERACTING PROTEIN 2 DIP2 -RELATED"/>
    <property type="match status" value="1"/>
</dbReference>
<dbReference type="PANTHER" id="PTHR22754:SF32">
    <property type="entry name" value="DISCO-INTERACTING PROTEIN 2"/>
    <property type="match status" value="1"/>
</dbReference>
<dbReference type="Proteomes" id="UP001162164">
    <property type="component" value="Unassembled WGS sequence"/>
</dbReference>
<gene>
    <name evidence="3" type="ORF">NQ317_006324</name>
</gene>
<dbReference type="InterPro" id="IPR045851">
    <property type="entry name" value="AMP-bd_C_sf"/>
</dbReference>
<dbReference type="Pfam" id="PF00501">
    <property type="entry name" value="AMP-binding"/>
    <property type="match status" value="1"/>
</dbReference>
<evidence type="ECO:0000313" key="3">
    <source>
        <dbReference type="EMBL" id="KAJ8974242.1"/>
    </source>
</evidence>
<dbReference type="Gene3D" id="3.30.300.30">
    <property type="match status" value="1"/>
</dbReference>
<evidence type="ECO:0000256" key="1">
    <source>
        <dbReference type="SAM" id="MobiDB-lite"/>
    </source>
</evidence>
<dbReference type="InterPro" id="IPR042099">
    <property type="entry name" value="ANL_N_sf"/>
</dbReference>
<feature type="compositionally biased region" description="Acidic residues" evidence="1">
    <location>
        <begin position="187"/>
        <end position="200"/>
    </location>
</feature>
<dbReference type="InterPro" id="IPR000873">
    <property type="entry name" value="AMP-dep_synth/lig_dom"/>
</dbReference>
<reference evidence="3" key="1">
    <citation type="journal article" date="2023" name="Insect Mol. Biol.">
        <title>Genome sequencing provides insights into the evolution of gene families encoding plant cell wall-degrading enzymes in longhorned beetles.</title>
        <authorList>
            <person name="Shin N.R."/>
            <person name="Okamura Y."/>
            <person name="Kirsch R."/>
            <person name="Pauchet Y."/>
        </authorList>
    </citation>
    <scope>NUCLEOTIDE SEQUENCE</scope>
    <source>
        <strain evidence="3">MMC_N1</strain>
    </source>
</reference>
<evidence type="ECO:0000313" key="4">
    <source>
        <dbReference type="Proteomes" id="UP001162164"/>
    </source>
</evidence>
<feature type="region of interest" description="Disordered" evidence="1">
    <location>
        <begin position="269"/>
        <end position="303"/>
    </location>
</feature>
<feature type="domain" description="AMP-dependent synthetase/ligase" evidence="2">
    <location>
        <begin position="376"/>
        <end position="740"/>
    </location>
</feature>
<organism evidence="3 4">
    <name type="scientific">Molorchus minor</name>
    <dbReference type="NCBI Taxonomy" id="1323400"/>
    <lineage>
        <taxon>Eukaryota</taxon>
        <taxon>Metazoa</taxon>
        <taxon>Ecdysozoa</taxon>
        <taxon>Arthropoda</taxon>
        <taxon>Hexapoda</taxon>
        <taxon>Insecta</taxon>
        <taxon>Pterygota</taxon>
        <taxon>Neoptera</taxon>
        <taxon>Endopterygota</taxon>
        <taxon>Coleoptera</taxon>
        <taxon>Polyphaga</taxon>
        <taxon>Cucujiformia</taxon>
        <taxon>Chrysomeloidea</taxon>
        <taxon>Cerambycidae</taxon>
        <taxon>Lamiinae</taxon>
        <taxon>Monochamini</taxon>
        <taxon>Molorchus</taxon>
    </lineage>
</organism>